<reference evidence="2 3" key="1">
    <citation type="journal article" date="2022" name="Front. Microbiol.">
        <title>Male-killing mechanisms vary between Spiroplasma species.</title>
        <authorList>
            <person name="Arai H."/>
            <person name="Inoue M."/>
            <person name="Kageyama D."/>
        </authorList>
    </citation>
    <scope>NUCLEOTIDE SEQUENCE [LARGE SCALE GENOMIC DNA]</scope>
    <source>
        <strain evidence="3">sHm</strain>
    </source>
</reference>
<evidence type="ECO:0000313" key="2">
    <source>
        <dbReference type="EMBL" id="BDT03537.1"/>
    </source>
</evidence>
<keyword evidence="1" id="KW-0175">Coiled coil</keyword>
<dbReference type="RefSeq" id="WP_281749487.1">
    <property type="nucleotide sequence ID" value="NZ_AP026933.1"/>
</dbReference>
<gene>
    <name evidence="2" type="ORF">SHM_11830</name>
</gene>
<proteinExistence type="predicted"/>
<sequence>MTYNKKQSEFKEKIFYKNMGIYLLHRSNELDHEKGRPAILLKYRTKTSLIWWGTHKIDKKTKEKPLVIIVNNVKTYFYAKGIEKVASYSLKEPWVDFSHKNKTNESKEYELTNLEQQKLISKFASFTFEDDPYLQNKKFKQNIDNLIIWNQNLQQEIQQLKNEIELLKNSKRKNRNHG</sequence>
<protein>
    <recommendedName>
        <fullName evidence="4">Spiroplasmavirus-related protein</fullName>
    </recommendedName>
</protein>
<dbReference type="Proteomes" id="UP001163387">
    <property type="component" value="Chromosome"/>
</dbReference>
<dbReference type="EMBL" id="AP026933">
    <property type="protein sequence ID" value="BDT03537.1"/>
    <property type="molecule type" value="Genomic_DNA"/>
</dbReference>
<name>A0ABM8BUK0_9MOLU</name>
<evidence type="ECO:0008006" key="4">
    <source>
        <dbReference type="Google" id="ProtNLM"/>
    </source>
</evidence>
<evidence type="ECO:0000256" key="1">
    <source>
        <dbReference type="SAM" id="Coils"/>
    </source>
</evidence>
<accession>A0ABM8BUK0</accession>
<organism evidence="2 3">
    <name type="scientific">Spiroplasma ixodetis</name>
    <dbReference type="NCBI Taxonomy" id="2141"/>
    <lineage>
        <taxon>Bacteria</taxon>
        <taxon>Bacillati</taxon>
        <taxon>Mycoplasmatota</taxon>
        <taxon>Mollicutes</taxon>
        <taxon>Entomoplasmatales</taxon>
        <taxon>Spiroplasmataceae</taxon>
        <taxon>Spiroplasma</taxon>
    </lineage>
</organism>
<feature type="coiled-coil region" evidence="1">
    <location>
        <begin position="143"/>
        <end position="177"/>
    </location>
</feature>
<evidence type="ECO:0000313" key="3">
    <source>
        <dbReference type="Proteomes" id="UP001163387"/>
    </source>
</evidence>
<keyword evidence="3" id="KW-1185">Reference proteome</keyword>